<keyword evidence="2" id="KW-1185">Reference proteome</keyword>
<reference evidence="1" key="1">
    <citation type="submission" date="2021-02" db="EMBL/GenBank/DDBJ databases">
        <authorList>
            <person name="Dougan E. K."/>
            <person name="Rhodes N."/>
            <person name="Thang M."/>
            <person name="Chan C."/>
        </authorList>
    </citation>
    <scope>NUCLEOTIDE SEQUENCE</scope>
</reference>
<evidence type="ECO:0000313" key="1">
    <source>
        <dbReference type="EMBL" id="CAE7859453.1"/>
    </source>
</evidence>
<accession>A0A813A8Z5</accession>
<sequence>ELELSLSDNQIGLGPRRALCSEPEEVEAREPQLRGVAGATAVVESLRELPQLTEVVVYLGGNTLGEEAKEELRATFAALPVHQKGIRL</sequence>
<proteinExistence type="predicted"/>
<feature type="non-terminal residue" evidence="1">
    <location>
        <position position="1"/>
    </location>
</feature>
<dbReference type="EMBL" id="CAJNJA010056668">
    <property type="protein sequence ID" value="CAE7859453.1"/>
    <property type="molecule type" value="Genomic_DNA"/>
</dbReference>
<dbReference type="AlphaFoldDB" id="A0A813A8Z5"/>
<protein>
    <submittedName>
        <fullName evidence="1">Nlrc3 protein</fullName>
    </submittedName>
</protein>
<dbReference type="Proteomes" id="UP000601435">
    <property type="component" value="Unassembled WGS sequence"/>
</dbReference>
<organism evidence="1 2">
    <name type="scientific">Symbiodinium necroappetens</name>
    <dbReference type="NCBI Taxonomy" id="1628268"/>
    <lineage>
        <taxon>Eukaryota</taxon>
        <taxon>Sar</taxon>
        <taxon>Alveolata</taxon>
        <taxon>Dinophyceae</taxon>
        <taxon>Suessiales</taxon>
        <taxon>Symbiodiniaceae</taxon>
        <taxon>Symbiodinium</taxon>
    </lineage>
</organism>
<name>A0A813A8Z5_9DINO</name>
<gene>
    <name evidence="1" type="primary">Nlrc3</name>
    <name evidence="1" type="ORF">SNEC2469_LOCUS27149</name>
</gene>
<comment type="caution">
    <text evidence="1">The sequence shown here is derived from an EMBL/GenBank/DDBJ whole genome shotgun (WGS) entry which is preliminary data.</text>
</comment>
<evidence type="ECO:0000313" key="2">
    <source>
        <dbReference type="Proteomes" id="UP000601435"/>
    </source>
</evidence>